<keyword evidence="2" id="KW-0808">Transferase</keyword>
<gene>
    <name evidence="2" type="ORF">I3679_008460</name>
</gene>
<evidence type="ECO:0000313" key="2">
    <source>
        <dbReference type="EMBL" id="MEY2344156.1"/>
    </source>
</evidence>
<evidence type="ECO:0000259" key="1">
    <source>
        <dbReference type="PROSITE" id="PS50878"/>
    </source>
</evidence>
<dbReference type="EMBL" id="JADQCH020000001">
    <property type="protein sequence ID" value="MEY2344156.1"/>
    <property type="molecule type" value="Genomic_DNA"/>
</dbReference>
<proteinExistence type="predicted"/>
<dbReference type="GO" id="GO:0003964">
    <property type="term" value="F:RNA-directed DNA polymerase activity"/>
    <property type="evidence" value="ECO:0007669"/>
    <property type="project" value="UniProtKB-KW"/>
</dbReference>
<sequence>MWNLDVANCFNNIYTHSIEWAIKGKNYSKSTKSINQRFPAILDKTMQNSNHSETNGIPIGSEFSRVFAEIILQRVDNNIINSLSIKNIKMNDDYCIYRYVDDFILFAKDINTAEIIYKEINDHLGEYNLYLGDNKLKKYNRPFLTENPIL</sequence>
<dbReference type="Pfam" id="PF00078">
    <property type="entry name" value="RVT_1"/>
    <property type="match status" value="1"/>
</dbReference>
<feature type="domain" description="Reverse transcriptase" evidence="1">
    <location>
        <begin position="1"/>
        <end position="150"/>
    </location>
</feature>
<accession>A0ABD5LS68</accession>
<name>A0ABD5LS68_PROMI</name>
<dbReference type="InterPro" id="IPR043502">
    <property type="entry name" value="DNA/RNA_pol_sf"/>
</dbReference>
<reference evidence="2" key="1">
    <citation type="submission" date="2021-05" db="EMBL/GenBank/DDBJ databases">
        <title>First report of NDM-5 and VEB-6 producing Proteus mirabilis isolated from blood of a sepsis patient in Kolkata, India.</title>
        <authorList>
            <person name="Halder G."/>
            <person name="Chaudhuri B."/>
            <person name="Dutta S."/>
        </authorList>
    </citation>
    <scope>NUCLEOTIDE SEQUENCE [LARGE SCALE GENOMIC DNA]</scope>
    <source>
        <strain evidence="2">7049</strain>
    </source>
</reference>
<dbReference type="AlphaFoldDB" id="A0ABD5LS68"/>
<organism evidence="2">
    <name type="scientific">Proteus mirabilis</name>
    <dbReference type="NCBI Taxonomy" id="584"/>
    <lineage>
        <taxon>Bacteria</taxon>
        <taxon>Pseudomonadati</taxon>
        <taxon>Pseudomonadota</taxon>
        <taxon>Gammaproteobacteria</taxon>
        <taxon>Enterobacterales</taxon>
        <taxon>Morganellaceae</taxon>
        <taxon>Proteus</taxon>
    </lineage>
</organism>
<protein>
    <submittedName>
        <fullName evidence="2">RNA-directed DNA polymerase</fullName>
    </submittedName>
</protein>
<keyword evidence="2" id="KW-0548">Nucleotidyltransferase</keyword>
<comment type="caution">
    <text evidence="2">The sequence shown here is derived from an EMBL/GenBank/DDBJ whole genome shotgun (WGS) entry which is preliminary data.</text>
</comment>
<dbReference type="InterPro" id="IPR000477">
    <property type="entry name" value="RT_dom"/>
</dbReference>
<dbReference type="PROSITE" id="PS50878">
    <property type="entry name" value="RT_POL"/>
    <property type="match status" value="1"/>
</dbReference>
<dbReference type="CDD" id="cd01646">
    <property type="entry name" value="RT_Bac_retron_I"/>
    <property type="match status" value="1"/>
</dbReference>
<keyword evidence="2" id="KW-0695">RNA-directed DNA polymerase</keyword>
<dbReference type="SUPFAM" id="SSF56672">
    <property type="entry name" value="DNA/RNA polymerases"/>
    <property type="match status" value="1"/>
</dbReference>